<evidence type="ECO:0000256" key="2">
    <source>
        <dbReference type="SAM" id="MobiDB-lite"/>
    </source>
</evidence>
<feature type="coiled-coil region" evidence="1">
    <location>
        <begin position="6"/>
        <end position="33"/>
    </location>
</feature>
<protein>
    <submittedName>
        <fullName evidence="3">ABC-type transporter Mla subunit MlaD</fullName>
    </submittedName>
</protein>
<dbReference type="AlphaFoldDB" id="A0A852U0E1"/>
<proteinExistence type="predicted"/>
<dbReference type="EMBL" id="JACCCC010000001">
    <property type="protein sequence ID" value="NYE49015.1"/>
    <property type="molecule type" value="Genomic_DNA"/>
</dbReference>
<evidence type="ECO:0000313" key="4">
    <source>
        <dbReference type="Proteomes" id="UP000589036"/>
    </source>
</evidence>
<dbReference type="Proteomes" id="UP000589036">
    <property type="component" value="Unassembled WGS sequence"/>
</dbReference>
<evidence type="ECO:0000313" key="3">
    <source>
        <dbReference type="EMBL" id="NYE49015.1"/>
    </source>
</evidence>
<dbReference type="RefSeq" id="WP_179644747.1">
    <property type="nucleotide sequence ID" value="NZ_BAAAYY010000031.1"/>
</dbReference>
<gene>
    <name evidence="3" type="ORF">HDA32_004135</name>
</gene>
<feature type="compositionally biased region" description="Low complexity" evidence="2">
    <location>
        <begin position="102"/>
        <end position="115"/>
    </location>
</feature>
<comment type="caution">
    <text evidence="3">The sequence shown here is derived from an EMBL/GenBank/DDBJ whole genome shotgun (WGS) entry which is preliminary data.</text>
</comment>
<name>A0A852U0E1_9ACTN</name>
<evidence type="ECO:0000256" key="1">
    <source>
        <dbReference type="SAM" id="Coils"/>
    </source>
</evidence>
<feature type="compositionally biased region" description="Basic and acidic residues" evidence="2">
    <location>
        <begin position="133"/>
        <end position="149"/>
    </location>
</feature>
<accession>A0A852U0E1</accession>
<keyword evidence="4" id="KW-1185">Reference proteome</keyword>
<sequence>MAGSELERLAAAVRRLGADAERLNADLAERRRRIASVAAALQGQARYAAPVSLRGHPTLREAAQWAGAASDRLDRALKALECFADNADGYAARLAAGGGSAGSVPSGTSGRTSTDGAGGGGEETPKPVGGPRHKGEGPRYTRGDGPKVEPRHKRGKPAGLDRFLAAEERLYEGATAPVGQLAGRASSLAADIVDVLETGMPAAAELLRNLRKMPHFYAYVRIELWNRIRRENDEDTSG</sequence>
<reference evidence="3 4" key="1">
    <citation type="submission" date="2020-07" db="EMBL/GenBank/DDBJ databases">
        <title>Sequencing the genomes of 1000 actinobacteria strains.</title>
        <authorList>
            <person name="Klenk H.-P."/>
        </authorList>
    </citation>
    <scope>NUCLEOTIDE SEQUENCE [LARGE SCALE GENOMIC DNA]</scope>
    <source>
        <strain evidence="3 4">CXB654</strain>
    </source>
</reference>
<organism evidence="3 4">
    <name type="scientific">Spinactinospora alkalitolerans</name>
    <dbReference type="NCBI Taxonomy" id="687207"/>
    <lineage>
        <taxon>Bacteria</taxon>
        <taxon>Bacillati</taxon>
        <taxon>Actinomycetota</taxon>
        <taxon>Actinomycetes</taxon>
        <taxon>Streptosporangiales</taxon>
        <taxon>Nocardiopsidaceae</taxon>
        <taxon>Spinactinospora</taxon>
    </lineage>
</organism>
<keyword evidence="1" id="KW-0175">Coiled coil</keyword>
<feature type="region of interest" description="Disordered" evidence="2">
    <location>
        <begin position="96"/>
        <end position="158"/>
    </location>
</feature>